<dbReference type="EMBL" id="FNFM01000001">
    <property type="protein sequence ID" value="SDJ67455.1"/>
    <property type="molecule type" value="Genomic_DNA"/>
</dbReference>
<sequence length="424" mass="46132">MSEQCRLFGTELRRIRLSAGISLAGLAGMVHYSKGYLSKIETGRKQPVPALARVCDSELGAGGELTKLVPETSSEAPPPSEEDDEVWSMGFARDGTSRLRTVDRRSLLAAGAVSAVSLDTAASGSPAMTERSLEIFRTMFGQFRELGQTANHAVVLPALLAHTQTLRELAKQATSRDRTEVLSLGSRYAEYAGWMAQEAGEERTALWWTARAAEMADAVGDQDSAEYTWVRRALFALYRNDARRTIELARQARGRGSAPRTRALALQREAQGHALAGDHYSCMRILDRAREAHGSASALTPLALGTTNLVDPVAMVTGWCLHDLGRPGEASSVLDREIQRVPAQASRSRARYGVRRALAHAAAGNVDHACALTDRLLDTVDTIESATVTTDLRRLDRTLARFRGNSAVKELVPRLTQSLRARIG</sequence>
<dbReference type="Gene3D" id="1.10.260.40">
    <property type="entry name" value="lambda repressor-like DNA-binding domains"/>
    <property type="match status" value="1"/>
</dbReference>
<dbReference type="RefSeq" id="WP_092625430.1">
    <property type="nucleotide sequence ID" value="NZ_FNFM01000001.1"/>
</dbReference>
<proteinExistence type="predicted"/>
<keyword evidence="4" id="KW-1185">Reference proteome</keyword>
<dbReference type="GO" id="GO:0003677">
    <property type="term" value="F:DNA binding"/>
    <property type="evidence" value="ECO:0007669"/>
    <property type="project" value="InterPro"/>
</dbReference>
<feature type="domain" description="HTH cro/C1-type" evidence="2">
    <location>
        <begin position="12"/>
        <end position="47"/>
    </location>
</feature>
<protein>
    <submittedName>
        <fullName evidence="3">Helix-turn-helix domain-containing protein</fullName>
    </submittedName>
</protein>
<feature type="region of interest" description="Disordered" evidence="1">
    <location>
        <begin position="65"/>
        <end position="85"/>
    </location>
</feature>
<evidence type="ECO:0000256" key="1">
    <source>
        <dbReference type="SAM" id="MobiDB-lite"/>
    </source>
</evidence>
<name>A0A1G8VPW3_ACTMZ</name>
<dbReference type="OrthoDB" id="5184419at2"/>
<dbReference type="InterPro" id="IPR001387">
    <property type="entry name" value="Cro/C1-type_HTH"/>
</dbReference>
<dbReference type="SMART" id="SM00530">
    <property type="entry name" value="HTH_XRE"/>
    <property type="match status" value="1"/>
</dbReference>
<evidence type="ECO:0000313" key="3">
    <source>
        <dbReference type="EMBL" id="SDJ67455.1"/>
    </source>
</evidence>
<organism evidence="3 4">
    <name type="scientific">Actinopolyspora mzabensis</name>
    <dbReference type="NCBI Taxonomy" id="995066"/>
    <lineage>
        <taxon>Bacteria</taxon>
        <taxon>Bacillati</taxon>
        <taxon>Actinomycetota</taxon>
        <taxon>Actinomycetes</taxon>
        <taxon>Actinopolysporales</taxon>
        <taxon>Actinopolysporaceae</taxon>
        <taxon>Actinopolyspora</taxon>
    </lineage>
</organism>
<gene>
    <name evidence="3" type="ORF">SAMN04487820_101204</name>
</gene>
<evidence type="ECO:0000259" key="2">
    <source>
        <dbReference type="PROSITE" id="PS50943"/>
    </source>
</evidence>
<dbReference type="Proteomes" id="UP000199213">
    <property type="component" value="Unassembled WGS sequence"/>
</dbReference>
<reference evidence="4" key="1">
    <citation type="submission" date="2016-10" db="EMBL/GenBank/DDBJ databases">
        <authorList>
            <person name="Varghese N."/>
            <person name="Submissions S."/>
        </authorList>
    </citation>
    <scope>NUCLEOTIDE SEQUENCE [LARGE SCALE GENOMIC DNA]</scope>
    <source>
        <strain evidence="4">DSM 45460</strain>
    </source>
</reference>
<evidence type="ECO:0000313" key="4">
    <source>
        <dbReference type="Proteomes" id="UP000199213"/>
    </source>
</evidence>
<accession>A0A1G8VPW3</accession>
<dbReference type="Pfam" id="PF13560">
    <property type="entry name" value="HTH_31"/>
    <property type="match status" value="1"/>
</dbReference>
<dbReference type="CDD" id="cd00093">
    <property type="entry name" value="HTH_XRE"/>
    <property type="match status" value="1"/>
</dbReference>
<dbReference type="PROSITE" id="PS50943">
    <property type="entry name" value="HTH_CROC1"/>
    <property type="match status" value="1"/>
</dbReference>
<dbReference type="SUPFAM" id="SSF47413">
    <property type="entry name" value="lambda repressor-like DNA-binding domains"/>
    <property type="match status" value="1"/>
</dbReference>
<dbReference type="AlphaFoldDB" id="A0A1G8VPW3"/>
<dbReference type="InterPro" id="IPR010982">
    <property type="entry name" value="Lambda_DNA-bd_dom_sf"/>
</dbReference>